<evidence type="ECO:0000259" key="1">
    <source>
        <dbReference type="Pfam" id="PF13952"/>
    </source>
</evidence>
<name>A0AAP0QIG1_9ROSI</name>
<dbReference type="EMBL" id="JBCGBO010000006">
    <property type="protein sequence ID" value="KAK9193214.1"/>
    <property type="molecule type" value="Genomic_DNA"/>
</dbReference>
<feature type="domain" description="DUF4216" evidence="1">
    <location>
        <begin position="905"/>
        <end position="971"/>
    </location>
</feature>
<evidence type="ECO:0000259" key="3">
    <source>
        <dbReference type="Pfam" id="PF13963"/>
    </source>
</evidence>
<feature type="domain" description="DUF4218" evidence="2">
    <location>
        <begin position="683"/>
        <end position="792"/>
    </location>
</feature>
<dbReference type="InterPro" id="IPR025312">
    <property type="entry name" value="DUF4216"/>
</dbReference>
<keyword evidence="5" id="KW-1185">Reference proteome</keyword>
<dbReference type="Pfam" id="PF13963">
    <property type="entry name" value="Transpos_assoc"/>
    <property type="match status" value="1"/>
</dbReference>
<dbReference type="PANTHER" id="PTHR10775:SF180">
    <property type="entry name" value="TRANSPOSON, EN_SPM-LIKE, TRANSPOSASE-ASSOCIATED DOMAIN PROTEIN-RELATED"/>
    <property type="match status" value="1"/>
</dbReference>
<protein>
    <recommendedName>
        <fullName evidence="6">Transposase</fullName>
    </recommendedName>
</protein>
<dbReference type="Pfam" id="PF13952">
    <property type="entry name" value="DUF4216"/>
    <property type="match status" value="1"/>
</dbReference>
<organism evidence="4 5">
    <name type="scientific">Citrus x changshan-huyou</name>
    <dbReference type="NCBI Taxonomy" id="2935761"/>
    <lineage>
        <taxon>Eukaryota</taxon>
        <taxon>Viridiplantae</taxon>
        <taxon>Streptophyta</taxon>
        <taxon>Embryophyta</taxon>
        <taxon>Tracheophyta</taxon>
        <taxon>Spermatophyta</taxon>
        <taxon>Magnoliopsida</taxon>
        <taxon>eudicotyledons</taxon>
        <taxon>Gunneridae</taxon>
        <taxon>Pentapetalae</taxon>
        <taxon>rosids</taxon>
        <taxon>malvids</taxon>
        <taxon>Sapindales</taxon>
        <taxon>Rutaceae</taxon>
        <taxon>Aurantioideae</taxon>
        <taxon>Citrus</taxon>
    </lineage>
</organism>
<feature type="domain" description="Transposase-associated" evidence="3">
    <location>
        <begin position="45"/>
        <end position="117"/>
    </location>
</feature>
<reference evidence="4 5" key="1">
    <citation type="submission" date="2024-05" db="EMBL/GenBank/DDBJ databases">
        <title>Haplotype-resolved chromosome-level genome assembly of Huyou (Citrus changshanensis).</title>
        <authorList>
            <person name="Miao C."/>
            <person name="Chen W."/>
            <person name="Wu Y."/>
            <person name="Wang L."/>
            <person name="Zhao S."/>
            <person name="Grierson D."/>
            <person name="Xu C."/>
            <person name="Chen K."/>
        </authorList>
    </citation>
    <scope>NUCLEOTIDE SEQUENCE [LARGE SCALE GENOMIC DNA]</scope>
    <source>
        <strain evidence="4">01-14</strain>
        <tissue evidence="4">Leaf</tissue>
    </source>
</reference>
<evidence type="ECO:0000313" key="5">
    <source>
        <dbReference type="Proteomes" id="UP001428341"/>
    </source>
</evidence>
<accession>A0AAP0QIG1</accession>
<dbReference type="AlphaFoldDB" id="A0AAP0QIG1"/>
<dbReference type="Proteomes" id="UP001428341">
    <property type="component" value="Unassembled WGS sequence"/>
</dbReference>
<dbReference type="InterPro" id="IPR025452">
    <property type="entry name" value="DUF4218"/>
</dbReference>
<gene>
    <name evidence="4" type="ORF">WN944_003911</name>
</gene>
<evidence type="ECO:0008006" key="6">
    <source>
        <dbReference type="Google" id="ProtNLM"/>
    </source>
</evidence>
<evidence type="ECO:0000259" key="2">
    <source>
        <dbReference type="Pfam" id="PF13960"/>
    </source>
</evidence>
<dbReference type="Pfam" id="PF13960">
    <property type="entry name" value="DUF4218"/>
    <property type="match status" value="1"/>
</dbReference>
<dbReference type="Pfam" id="PF02992">
    <property type="entry name" value="Transposase_21"/>
    <property type="match status" value="1"/>
</dbReference>
<comment type="caution">
    <text evidence="4">The sequence shown here is derived from an EMBL/GenBank/DDBJ whole genome shotgun (WGS) entry which is preliminary data.</text>
</comment>
<evidence type="ECO:0000313" key="4">
    <source>
        <dbReference type="EMBL" id="KAK9193214.1"/>
    </source>
</evidence>
<proteinExistence type="predicted"/>
<dbReference type="PANTHER" id="PTHR10775">
    <property type="entry name" value="OS08G0208400 PROTEIN"/>
    <property type="match status" value="1"/>
</dbReference>
<dbReference type="InterPro" id="IPR004242">
    <property type="entry name" value="Transposase_21"/>
</dbReference>
<dbReference type="InterPro" id="IPR029480">
    <property type="entry name" value="Transpos_assoc"/>
</dbReference>
<sequence>MLAAVARRWVADAGWTLLNLNALLAASGENSERLAQSSGHMMMNKDWIHLNRATNEYMQAASNFVNLAKRNAGNVDKILCPYKDCRNLSHHLVETVYEHLIFKGMDLTYTTWFHHGEKLSIDENPKEVKMSDTHNLYANAYMENEDYVTPALGKDEDFAQKLEDAETPLYPSCTRYTKLSAIVALYKHKAVNKWSDKSFDGLLELLHDMLPVDNVLLRSFYLVRKLLKTFDLGYEKMHACVNDCCLFRRENENMDSCPTCGLSRWKVDKRTKKIKKGVPAKVLRYFPIIPRFRRMFRYKKMVEDLIWHSTHKSEDDPRNLRLGLATDGFNPFSNLSTTYSCWPVMLVTYNLPPWLCMKKENIMLTLLIPGPKQPGNDIDVYLQPLIEDLYELWNNGVSIFDTMTKSVFNLRAILMWTANDFPAYGNLAGCKTKGKLACPICGNKTHSIRLKFCNKLVHMGHRRFLPHSHIFRGKKNWFDGSVEEDPSPRIITGTKILQELEGIDNHWGKGDKKRKKSSEDQRWKKRSIFFYLPYWKELLVRHNLEVMHVEKNICESILCTLLDISGKTKDGLNARKDLEDWDIRHDLRPYVEGMRTYLPAAPHSLSKIEKKIFCERLFNMKLPDGYSSNIGNCVSVEECKITNLKSHDYHILMQQLLPVVIRGLLPKGPKNAIFRMCTFFNKICQRVVDRENILALEGEVFETVCMFERFFPLAFFDIMVHLSIHLGREVRLCGPVHYRWMYPFERQMKEYKGYVRNRGRPEGCIAECYLAEECLAFCSGYIQQRIEVNTKELRNDDFSNGIILEGRPISRGTPITLSSDMLESAHRYVLFNTAVVEPYLEINVKRYSGYIINGQRFHTREIEKATQDSGVSIEATTVCRASAKDNAQVVDVVAYYGVITDIILLDYHNFQLPLFKCDWANKGHGVKVDDGFTLVNLHQGQSQYEKEPFILASQAKQVFYSRDSNSSNWYVLLKAPPRGYYELEVYDEKEDTNCVLENMLDKNIEDDNEGATYRRIDCEDILV</sequence>